<dbReference type="AlphaFoldDB" id="A0A175REK5"/>
<organism evidence="2 3">
    <name type="scientific">Aureimonas ureilytica</name>
    <dbReference type="NCBI Taxonomy" id="401562"/>
    <lineage>
        <taxon>Bacteria</taxon>
        <taxon>Pseudomonadati</taxon>
        <taxon>Pseudomonadota</taxon>
        <taxon>Alphaproteobacteria</taxon>
        <taxon>Hyphomicrobiales</taxon>
        <taxon>Aurantimonadaceae</taxon>
        <taxon>Aureimonas</taxon>
    </lineage>
</organism>
<comment type="caution">
    <text evidence="2">The sequence shown here is derived from an EMBL/GenBank/DDBJ whole genome shotgun (WGS) entry which is preliminary data.</text>
</comment>
<feature type="transmembrane region" description="Helical" evidence="1">
    <location>
        <begin position="81"/>
        <end position="101"/>
    </location>
</feature>
<keyword evidence="1" id="KW-0472">Membrane</keyword>
<accession>A0A175REK5</accession>
<evidence type="ECO:0000313" key="3">
    <source>
        <dbReference type="Proteomes" id="UP000078272"/>
    </source>
</evidence>
<dbReference type="RefSeq" id="WP_058633713.1">
    <property type="nucleotide sequence ID" value="NZ_LDPZ01000006.1"/>
</dbReference>
<evidence type="ECO:0000313" key="2">
    <source>
        <dbReference type="EMBL" id="KTQ97644.1"/>
    </source>
</evidence>
<keyword evidence="1" id="KW-1133">Transmembrane helix</keyword>
<dbReference type="PATRIC" id="fig|401562.3.peg.4112"/>
<dbReference type="Pfam" id="PF07386">
    <property type="entry name" value="DUF1499"/>
    <property type="match status" value="1"/>
</dbReference>
<dbReference type="InterPro" id="IPR010865">
    <property type="entry name" value="DUF1499"/>
</dbReference>
<keyword evidence="1" id="KW-0812">Transmembrane</keyword>
<name>A0A175REK5_9HYPH</name>
<feature type="transmembrane region" description="Helical" evidence="1">
    <location>
        <begin position="15"/>
        <end position="34"/>
    </location>
</feature>
<dbReference type="STRING" id="401562.NS365_06885"/>
<evidence type="ECO:0000256" key="1">
    <source>
        <dbReference type="SAM" id="Phobius"/>
    </source>
</evidence>
<proteinExistence type="predicted"/>
<dbReference type="EMBL" id="LDPZ01000006">
    <property type="protein sequence ID" value="KTQ97644.1"/>
    <property type="molecule type" value="Genomic_DNA"/>
</dbReference>
<protein>
    <recommendedName>
        <fullName evidence="4">DUF1499 domain-containing protein</fullName>
    </recommendedName>
</protein>
<gene>
    <name evidence="2" type="ORF">NS226_02975</name>
</gene>
<dbReference type="Proteomes" id="UP000078272">
    <property type="component" value="Unassembled WGS sequence"/>
</dbReference>
<sequence>MAGHYLTGRSRSADWAWNFALFALALLPVSVLFFRLHLLDQSVLSLSLALAGGLAALGLLLAVFAILLIWRNGARGGGRAIGALLVGGLAAAPFLGAAYLFSKYPEGHAAETTGMSGMALSAQPIPTQDGVLVGRDFQATASTVFQAARTAMEKRGMVLVDVRTPDMARPEGPDLGVSGTVLVPIPTLRDSLRLDEEEDEETDEFADLDSDDYTIQATAYAPLFAFPSDMTIRIVENDGTTYVDVRSVSRTLERDLGENRRLIQGFLDRLDEAMKVLEGVAPES</sequence>
<feature type="transmembrane region" description="Helical" evidence="1">
    <location>
        <begin position="46"/>
        <end position="69"/>
    </location>
</feature>
<reference evidence="2 3" key="1">
    <citation type="journal article" date="2016" name="Front. Microbiol.">
        <title>Genomic Resource of Rice Seed Associated Bacteria.</title>
        <authorList>
            <person name="Midha S."/>
            <person name="Bansal K."/>
            <person name="Sharma S."/>
            <person name="Kumar N."/>
            <person name="Patil P.P."/>
            <person name="Chaudhry V."/>
            <person name="Patil P.B."/>
        </authorList>
    </citation>
    <scope>NUCLEOTIDE SEQUENCE [LARGE SCALE GENOMIC DNA]</scope>
    <source>
        <strain evidence="2 3">NS226</strain>
    </source>
</reference>
<evidence type="ECO:0008006" key="4">
    <source>
        <dbReference type="Google" id="ProtNLM"/>
    </source>
</evidence>
<dbReference type="OrthoDB" id="1523552at2"/>